<dbReference type="SUPFAM" id="SSF48452">
    <property type="entry name" value="TPR-like"/>
    <property type="match status" value="2"/>
</dbReference>
<protein>
    <submittedName>
        <fullName evidence="2">Uncharacterized protein</fullName>
    </submittedName>
</protein>
<feature type="coiled-coil region" evidence="1">
    <location>
        <begin position="393"/>
        <end position="456"/>
    </location>
</feature>
<keyword evidence="1" id="KW-0175">Coiled coil</keyword>
<name>A5CFV4_9ZZZZ</name>
<dbReference type="Gene3D" id="1.25.40.10">
    <property type="entry name" value="Tetratricopeptide repeat domain"/>
    <property type="match status" value="1"/>
</dbReference>
<dbReference type="EMBL" id="AM501427">
    <property type="protein sequence ID" value="CAM58138.1"/>
    <property type="molecule type" value="Genomic_DNA"/>
</dbReference>
<proteinExistence type="predicted"/>
<dbReference type="InterPro" id="IPR011990">
    <property type="entry name" value="TPR-like_helical_dom_sf"/>
</dbReference>
<sequence>MFAKSRFLLMSLYVLALLFASCTDTTEVEAPSDTAESTEVVGIVRFETSCAEEVQGAFDSAVATLHSFEFGEARGMFEAIASADPDCAMAAWGVAMTYYHPLWAPPTQEELKFGTVALAKARSLDATEREKLYIEAIAAIFDNAENAAHRERAVLYEKAMAKVHDQNPDDKEAQIFYTLALLSNADPTDKTYAVQKQSGSMLEPLFVNMPDHPGLAHYIIHSYDYPALADRAVEAAHRYLDIATSMPHALHMSGHIFTQLGMWEDSIDANTRSAEAARERTKRFGLAQGQLNELHALDYLVYAYLQRGEDDKAGAIVNDINSRDDLNWRNGVITFNAGAAPVRYAMERRDWEAAASLEPLEAAEKAGGNYEVRNAVALRYWARAVGAAKSGYIEQSERDLIELERLAKEMASAERVWARNTAEVFRLQATAWLALAKDESDRALELMRAAAKLESETDKSGLSPGRALPAHEQLGDMLAELGRPQAALAEYEASMSQAPRRFNTYLGAARAANDAGKPEIARDYYGKLLELASEESSRVELAEARDAT</sequence>
<accession>A5CFV4</accession>
<dbReference type="AlphaFoldDB" id="A5CFV4"/>
<reference evidence="2" key="1">
    <citation type="submission" date="2007-03" db="EMBL/GenBank/DDBJ databases">
        <title>Isolation and characterization of alkane hydroxylases from Pacific deep-sea sediment.</title>
        <authorList>
            <person name="Xu M."/>
        </authorList>
    </citation>
    <scope>NUCLEOTIDE SEQUENCE</scope>
</reference>
<dbReference type="PROSITE" id="PS51257">
    <property type="entry name" value="PROKAR_LIPOPROTEIN"/>
    <property type="match status" value="1"/>
</dbReference>
<evidence type="ECO:0000256" key="1">
    <source>
        <dbReference type="SAM" id="Coils"/>
    </source>
</evidence>
<organism evidence="2">
    <name type="scientific">uncultured marine microorganism</name>
    <dbReference type="NCBI Taxonomy" id="415540"/>
    <lineage>
        <taxon>unclassified sequences</taxon>
        <taxon>environmental samples</taxon>
    </lineage>
</organism>
<dbReference type="PANTHER" id="PTHR45588">
    <property type="entry name" value="TPR DOMAIN-CONTAINING PROTEIN"/>
    <property type="match status" value="1"/>
</dbReference>
<dbReference type="PANTHER" id="PTHR45588:SF1">
    <property type="entry name" value="WW DOMAIN-CONTAINING PROTEIN"/>
    <property type="match status" value="1"/>
</dbReference>
<evidence type="ECO:0000313" key="2">
    <source>
        <dbReference type="EMBL" id="CAM58138.1"/>
    </source>
</evidence>